<dbReference type="InterPro" id="IPR057988">
    <property type="entry name" value="PBCV1_P7"/>
</dbReference>
<keyword evidence="1" id="KW-0472">Membrane</keyword>
<organism evidence="3 4">
    <name type="scientific">Paramecium bursaria Chlorella virus MT325</name>
    <name type="common">PBCV-MT325</name>
    <dbReference type="NCBI Taxonomy" id="346932"/>
    <lineage>
        <taxon>Viruses</taxon>
        <taxon>Varidnaviria</taxon>
        <taxon>Bamfordvirae</taxon>
        <taxon>Nucleocytoviricota</taxon>
        <taxon>Megaviricetes</taxon>
        <taxon>Algavirales</taxon>
        <taxon>Phycodnaviridae</taxon>
        <taxon>Chlorovirus</taxon>
        <taxon>Chlorovirus conductrix</taxon>
        <taxon>Paramecium bursaria Chlorella virus A1</taxon>
    </lineage>
</organism>
<accession>A7ITJ4</accession>
<proteinExistence type="predicted"/>
<feature type="domain" description="PBCV-1 P7 disulphide-bonded" evidence="2">
    <location>
        <begin position="186"/>
        <end position="223"/>
    </location>
</feature>
<evidence type="ECO:0000259" key="2">
    <source>
        <dbReference type="Pfam" id="PF25636"/>
    </source>
</evidence>
<dbReference type="Proteomes" id="UP000246715">
    <property type="component" value="Segment"/>
</dbReference>
<sequence length="226" mass="24792">MHLTHMQLILASALALVIVLIVITMLLKKPTKKENFSFGDIFKKVKDVGKKVGNVAKDGFNAAKNVVAPNSFQPTYTNRVLYKNLWACPSGTVDYGDEARQCLTSAYGPQIWRADGAGNWGWACPNGTSLVNTGDWNQKCAKGFSQRKLINGTWKCYDTEVDTGRTWENSDYYAAQQQCATGDDASFTTRIYDGKNWVCPSGSTDTGFTWNDGALGSKQCKISAGN</sequence>
<evidence type="ECO:0000256" key="1">
    <source>
        <dbReference type="SAM" id="Phobius"/>
    </source>
</evidence>
<keyword evidence="1" id="KW-1133">Transmembrane helix</keyword>
<feature type="transmembrane region" description="Helical" evidence="1">
    <location>
        <begin position="6"/>
        <end position="27"/>
    </location>
</feature>
<keyword evidence="1" id="KW-0812">Transmembrane</keyword>
<organismHost>
    <name type="scientific">Paramecium bursaria</name>
    <dbReference type="NCBI Taxonomy" id="74790"/>
</organismHost>
<evidence type="ECO:0000313" key="3">
    <source>
        <dbReference type="EMBL" id="ABT13668.1"/>
    </source>
</evidence>
<feature type="domain" description="PBCV-1 P7 disulphide-bonded" evidence="2">
    <location>
        <begin position="144"/>
        <end position="181"/>
    </location>
</feature>
<evidence type="ECO:0000313" key="4">
    <source>
        <dbReference type="Proteomes" id="UP000246715"/>
    </source>
</evidence>
<protein>
    <submittedName>
        <fullName evidence="3">Uncharacterized protein M114L</fullName>
    </submittedName>
</protein>
<dbReference type="EMBL" id="DQ491001">
    <property type="protein sequence ID" value="ABT13668.1"/>
    <property type="molecule type" value="Genomic_DNA"/>
</dbReference>
<gene>
    <name evidence="3" type="primary">M114L</name>
    <name evidence="3" type="ORF">MT325_M114L</name>
</gene>
<feature type="domain" description="PBCV-1 P7 disulphide-bonded" evidence="2">
    <location>
        <begin position="75"/>
        <end position="96"/>
    </location>
</feature>
<reference evidence="3 4" key="1">
    <citation type="journal article" date="2007" name="Virology">
        <title>Sequence and annotation of the 314-kb MT325 and the 321-kb FR483 viruses that infect Chlorella Pbi.</title>
        <authorList>
            <person name="Fitzgerald L.A."/>
            <person name="Graves M.V."/>
            <person name="Li X."/>
            <person name="Feldblyum T."/>
            <person name="Hartigan J."/>
            <person name="Van Etten J.L."/>
        </authorList>
    </citation>
    <scope>NUCLEOTIDE SEQUENCE [LARGE SCALE GENOMIC DNA]</scope>
    <source>
        <strain evidence="3 4">MT325</strain>
    </source>
</reference>
<name>A7ITJ4_PBCVM</name>
<dbReference type="Pfam" id="PF25636">
    <property type="entry name" value="PBCV1_P7"/>
    <property type="match status" value="3"/>
</dbReference>